<organism evidence="3 4">
    <name type="scientific">Oligosphaera ethanolica</name>
    <dbReference type="NCBI Taxonomy" id="760260"/>
    <lineage>
        <taxon>Bacteria</taxon>
        <taxon>Pseudomonadati</taxon>
        <taxon>Lentisphaerota</taxon>
        <taxon>Oligosphaeria</taxon>
        <taxon>Oligosphaerales</taxon>
        <taxon>Oligosphaeraceae</taxon>
        <taxon>Oligosphaera</taxon>
    </lineage>
</organism>
<feature type="chain" id="PRO_5042236977" description="Rhamnogalacturonase A/B/Epimerase-like pectate lyase domain-containing protein" evidence="1">
    <location>
        <begin position="19"/>
        <end position="804"/>
    </location>
</feature>
<reference evidence="3" key="1">
    <citation type="submission" date="2023-07" db="EMBL/GenBank/DDBJ databases">
        <title>Genomic Encyclopedia of Type Strains, Phase IV (KMG-IV): sequencing the most valuable type-strain genomes for metagenomic binning, comparative biology and taxonomic classification.</title>
        <authorList>
            <person name="Goeker M."/>
        </authorList>
    </citation>
    <scope>NUCLEOTIDE SEQUENCE</scope>
    <source>
        <strain evidence="3">DSM 24202</strain>
    </source>
</reference>
<keyword evidence="1" id="KW-0732">Signal</keyword>
<feature type="signal peptide" evidence="1">
    <location>
        <begin position="1"/>
        <end position="18"/>
    </location>
</feature>
<protein>
    <recommendedName>
        <fullName evidence="2">Rhamnogalacturonase A/B/Epimerase-like pectate lyase domain-containing protein</fullName>
    </recommendedName>
</protein>
<evidence type="ECO:0000256" key="1">
    <source>
        <dbReference type="SAM" id="SignalP"/>
    </source>
</evidence>
<dbReference type="InterPro" id="IPR024535">
    <property type="entry name" value="RHGA/B-epi-like_pectate_lyase"/>
</dbReference>
<sequence length="804" mass="88077">MPKLYCLLLAAMLPLAIAAQVLDFPNAGFEQGLEHWTIDENDGGMSTISDEQARSGKRSLKVVDDHTANGNWAMGPMIPCDGPAKLAINGWHYPVSGSGLGVYLRQLDQDGQRLPGEEHIRGLSGDTKQWLPFTTTVFLDETTRAVQLYFHSYSHARVSVYIDDLSLERLPYVTTPPWPPQYKINPLETHRLTAADVVGPDGIVYPDWRRCGVEGGIPDIPAAARLSDFGAKADDDRDDSVALAAASAALPADGGAIILDAGTYHFDRPVTISRDGVVIRGQGMGKTKIIFRYGIGKDGIQFYSPTANAQVGPQSRVEMHALPTGLETMTIRAGDKSLARWAVSTHSGNSFATGVGGGSILKHFPAGGPLTLEGTATYRDGTTRRCSLPIVLNPQEGETPPPNIRAAILFQGAGFTNTRSELSADGKRGDTSITVNDGSGFAAGDYIIIEGPATERWKTLTQNACRWGSYRKNALRIKAVAGNTVHLEQPLRIEFPIIDGSYIRKYHPILRGGVEALTIEQTENLWISAVLFNNAWNCWAKDVEVIKCGRFPVYGSQAKFCEQRNVVFRDAWFKGGGGTAYAGWEHSWDCLIDGIETFAFRHAPLFQWSASGCVIRNGIFHDSDAQWHSGWTNENLMENCVVYSSNSNGAYGYGMWASPPEDEAHGPNGPRNVVYNCDVFSPKAGFWLGGMNENWLVLHNRFTVDKGPGFTTRNLSFDHIIAGNVFVLKDDRSPAIHLATPDCLGIDFFDNRVFGGGITLDPNSTRILNARNNAFFPLSDQHLATRPQPAIPSIFDWQRQQKSE</sequence>
<dbReference type="InterPro" id="IPR008979">
    <property type="entry name" value="Galactose-bd-like_sf"/>
</dbReference>
<dbReference type="Proteomes" id="UP001238163">
    <property type="component" value="Unassembled WGS sequence"/>
</dbReference>
<dbReference type="Gene3D" id="2.60.120.260">
    <property type="entry name" value="Galactose-binding domain-like"/>
    <property type="match status" value="1"/>
</dbReference>
<dbReference type="Pfam" id="PF12708">
    <property type="entry name" value="Pect-lyase_RHGA_epim"/>
    <property type="match status" value="1"/>
</dbReference>
<dbReference type="SUPFAM" id="SSF51126">
    <property type="entry name" value="Pectin lyase-like"/>
    <property type="match status" value="1"/>
</dbReference>
<comment type="caution">
    <text evidence="3">The sequence shown here is derived from an EMBL/GenBank/DDBJ whole genome shotgun (WGS) entry which is preliminary data.</text>
</comment>
<dbReference type="InterPro" id="IPR012334">
    <property type="entry name" value="Pectin_lyas_fold"/>
</dbReference>
<name>A0AAE3VHV3_9BACT</name>
<keyword evidence="4" id="KW-1185">Reference proteome</keyword>
<proteinExistence type="predicted"/>
<dbReference type="AlphaFoldDB" id="A0AAE3VHV3"/>
<accession>A0AAE3VHV3</accession>
<evidence type="ECO:0000313" key="4">
    <source>
        <dbReference type="Proteomes" id="UP001238163"/>
    </source>
</evidence>
<dbReference type="SUPFAM" id="SSF49785">
    <property type="entry name" value="Galactose-binding domain-like"/>
    <property type="match status" value="1"/>
</dbReference>
<evidence type="ECO:0000259" key="2">
    <source>
        <dbReference type="Pfam" id="PF12708"/>
    </source>
</evidence>
<dbReference type="EMBL" id="JAUSVL010000001">
    <property type="protein sequence ID" value="MDQ0290714.1"/>
    <property type="molecule type" value="Genomic_DNA"/>
</dbReference>
<feature type="domain" description="Rhamnogalacturonase A/B/Epimerase-like pectate lyase" evidence="2">
    <location>
        <begin position="227"/>
        <end position="307"/>
    </location>
</feature>
<dbReference type="RefSeq" id="WP_307262490.1">
    <property type="nucleotide sequence ID" value="NZ_JAUSVL010000001.1"/>
</dbReference>
<dbReference type="InterPro" id="IPR011050">
    <property type="entry name" value="Pectin_lyase_fold/virulence"/>
</dbReference>
<dbReference type="Gene3D" id="2.160.20.10">
    <property type="entry name" value="Single-stranded right-handed beta-helix, Pectin lyase-like"/>
    <property type="match status" value="2"/>
</dbReference>
<evidence type="ECO:0000313" key="3">
    <source>
        <dbReference type="EMBL" id="MDQ0290714.1"/>
    </source>
</evidence>
<gene>
    <name evidence="3" type="ORF">J3R75_002821</name>
</gene>